<dbReference type="PRINTS" id="PR00081">
    <property type="entry name" value="GDHRDH"/>
</dbReference>
<dbReference type="SUPFAM" id="SSF51735">
    <property type="entry name" value="NAD(P)-binding Rossmann-fold domains"/>
    <property type="match status" value="1"/>
</dbReference>
<evidence type="ECO:0000256" key="1">
    <source>
        <dbReference type="ARBA" id="ARBA00023002"/>
    </source>
</evidence>
<evidence type="ECO:0000313" key="2">
    <source>
        <dbReference type="EMBL" id="BDG08734.1"/>
    </source>
</evidence>
<sequence>MGKVALITGATDGIGRASAIALARKGLEVLVHGRDPGKVRETVAEVEAAGGRGQGVVADLCRLDEVRALAAEVARRAPALHVLLANAGVYASARTVTPDGHETTFQVNFLAPFLLTRLLVPLLLRSAPARILLTSSTAHGQARLHLDDLDSERRWDPYMAYAESKLELILFARALARRLRGTGVTVNAFHPGVISTKLLHRGFGAGGAPVEVAVEAVLRLATAPQLSKTTGRYFDVTDDRRPSPQARDDHLAERLWHVADALTGLSETTAGEAGAPH</sequence>
<protein>
    <submittedName>
        <fullName evidence="2">3-oxoacyl-ACP reductase</fullName>
    </submittedName>
</protein>
<name>A0ABM7XA39_9BACT</name>
<dbReference type="Pfam" id="PF00106">
    <property type="entry name" value="adh_short"/>
    <property type="match status" value="1"/>
</dbReference>
<dbReference type="PANTHER" id="PTHR43157:SF31">
    <property type="entry name" value="PHOSPHATIDYLINOSITOL-GLYCAN BIOSYNTHESIS CLASS F PROTEIN"/>
    <property type="match status" value="1"/>
</dbReference>
<dbReference type="InterPro" id="IPR036291">
    <property type="entry name" value="NAD(P)-bd_dom_sf"/>
</dbReference>
<dbReference type="PANTHER" id="PTHR43157">
    <property type="entry name" value="PHOSPHATIDYLINOSITOL-GLYCAN BIOSYNTHESIS CLASS F PROTEIN-RELATED"/>
    <property type="match status" value="1"/>
</dbReference>
<dbReference type="Gene3D" id="3.40.50.720">
    <property type="entry name" value="NAD(P)-binding Rossmann-like Domain"/>
    <property type="match status" value="1"/>
</dbReference>
<evidence type="ECO:0000313" key="3">
    <source>
        <dbReference type="Proteomes" id="UP001162734"/>
    </source>
</evidence>
<keyword evidence="1" id="KW-0560">Oxidoreductase</keyword>
<proteinExistence type="predicted"/>
<organism evidence="2 3">
    <name type="scientific">Anaeromyxobacter paludicola</name>
    <dbReference type="NCBI Taxonomy" id="2918171"/>
    <lineage>
        <taxon>Bacteria</taxon>
        <taxon>Pseudomonadati</taxon>
        <taxon>Myxococcota</taxon>
        <taxon>Myxococcia</taxon>
        <taxon>Myxococcales</taxon>
        <taxon>Cystobacterineae</taxon>
        <taxon>Anaeromyxobacteraceae</taxon>
        <taxon>Anaeromyxobacter</taxon>
    </lineage>
</organism>
<dbReference type="Proteomes" id="UP001162734">
    <property type="component" value="Chromosome"/>
</dbReference>
<reference evidence="3" key="1">
    <citation type="journal article" date="2022" name="Int. J. Syst. Evol. Microbiol.">
        <title>Anaeromyxobacter oryzae sp. nov., Anaeromyxobacter diazotrophicus sp. nov. and Anaeromyxobacter paludicola sp. nov., isolated from paddy soils.</title>
        <authorList>
            <person name="Itoh H."/>
            <person name="Xu Z."/>
            <person name="Mise K."/>
            <person name="Masuda Y."/>
            <person name="Ushijima N."/>
            <person name="Hayakawa C."/>
            <person name="Shiratori Y."/>
            <person name="Senoo K."/>
        </authorList>
    </citation>
    <scope>NUCLEOTIDE SEQUENCE [LARGE SCALE GENOMIC DNA]</scope>
    <source>
        <strain evidence="3">Red630</strain>
    </source>
</reference>
<dbReference type="InterPro" id="IPR002347">
    <property type="entry name" value="SDR_fam"/>
</dbReference>
<gene>
    <name evidence="2" type="ORF">AMPC_18470</name>
</gene>
<dbReference type="EMBL" id="AP025592">
    <property type="protein sequence ID" value="BDG08734.1"/>
    <property type="molecule type" value="Genomic_DNA"/>
</dbReference>
<keyword evidence="3" id="KW-1185">Reference proteome</keyword>
<accession>A0ABM7XA39</accession>